<keyword evidence="1" id="KW-0233">DNA recombination</keyword>
<feature type="compositionally biased region" description="Polar residues" evidence="2">
    <location>
        <begin position="639"/>
        <end position="651"/>
    </location>
</feature>
<dbReference type="InterPro" id="IPR011010">
    <property type="entry name" value="DNA_brk_join_enz"/>
</dbReference>
<evidence type="ECO:0000256" key="2">
    <source>
        <dbReference type="SAM" id="MobiDB-lite"/>
    </source>
</evidence>
<dbReference type="OrthoDB" id="4697250at2759"/>
<dbReference type="GeneID" id="70191860"/>
<name>A0A9P8XWQ0_9PEZI</name>
<keyword evidence="4" id="KW-1185">Reference proteome</keyword>
<feature type="region of interest" description="Disordered" evidence="2">
    <location>
        <begin position="639"/>
        <end position="661"/>
    </location>
</feature>
<dbReference type="GO" id="GO:0003677">
    <property type="term" value="F:DNA binding"/>
    <property type="evidence" value="ECO:0007669"/>
    <property type="project" value="InterPro"/>
</dbReference>
<evidence type="ECO:0000313" key="3">
    <source>
        <dbReference type="EMBL" id="KAH7021575.1"/>
    </source>
</evidence>
<accession>A0A9P8XWQ0</accession>
<protein>
    <submittedName>
        <fullName evidence="3">Uncharacterized protein</fullName>
    </submittedName>
</protein>
<feature type="compositionally biased region" description="Acidic residues" evidence="2">
    <location>
        <begin position="108"/>
        <end position="131"/>
    </location>
</feature>
<comment type="caution">
    <text evidence="3">The sequence shown here is derived from an EMBL/GenBank/DDBJ whole genome shotgun (WGS) entry which is preliminary data.</text>
</comment>
<dbReference type="AlphaFoldDB" id="A0A9P8XWQ0"/>
<feature type="compositionally biased region" description="Basic and acidic residues" evidence="2">
    <location>
        <begin position="652"/>
        <end position="661"/>
    </location>
</feature>
<dbReference type="PANTHER" id="PTHR37535:SF2">
    <property type="entry name" value="FINGER DOMAIN PROTEIN, PUTATIVE (AFU_ORTHOLOGUE AFUA_6G09300)-RELATED"/>
    <property type="match status" value="1"/>
</dbReference>
<proteinExistence type="predicted"/>
<dbReference type="GO" id="GO:0015074">
    <property type="term" value="P:DNA integration"/>
    <property type="evidence" value="ECO:0007669"/>
    <property type="project" value="InterPro"/>
</dbReference>
<evidence type="ECO:0000256" key="1">
    <source>
        <dbReference type="ARBA" id="ARBA00023172"/>
    </source>
</evidence>
<evidence type="ECO:0000313" key="4">
    <source>
        <dbReference type="Proteomes" id="UP000756346"/>
    </source>
</evidence>
<dbReference type="InterPro" id="IPR013762">
    <property type="entry name" value="Integrase-like_cat_sf"/>
</dbReference>
<feature type="compositionally biased region" description="Acidic residues" evidence="2">
    <location>
        <begin position="80"/>
        <end position="101"/>
    </location>
</feature>
<dbReference type="Pfam" id="PF11917">
    <property type="entry name" value="DUF3435"/>
    <property type="match status" value="1"/>
</dbReference>
<dbReference type="Gene3D" id="1.10.443.10">
    <property type="entry name" value="Intergrase catalytic core"/>
    <property type="match status" value="1"/>
</dbReference>
<dbReference type="GO" id="GO:0006310">
    <property type="term" value="P:DNA recombination"/>
    <property type="evidence" value="ECO:0007669"/>
    <property type="project" value="UniProtKB-KW"/>
</dbReference>
<organism evidence="3 4">
    <name type="scientific">Microdochium trichocladiopsis</name>
    <dbReference type="NCBI Taxonomy" id="1682393"/>
    <lineage>
        <taxon>Eukaryota</taxon>
        <taxon>Fungi</taxon>
        <taxon>Dikarya</taxon>
        <taxon>Ascomycota</taxon>
        <taxon>Pezizomycotina</taxon>
        <taxon>Sordariomycetes</taxon>
        <taxon>Xylariomycetidae</taxon>
        <taxon>Xylariales</taxon>
        <taxon>Microdochiaceae</taxon>
        <taxon>Microdochium</taxon>
    </lineage>
</organism>
<dbReference type="InterPro" id="IPR021842">
    <property type="entry name" value="DUF3435"/>
</dbReference>
<gene>
    <name evidence="3" type="ORF">B0I36DRAFT_425164</name>
</gene>
<dbReference type="SUPFAM" id="SSF56349">
    <property type="entry name" value="DNA breaking-rejoining enzymes"/>
    <property type="match status" value="1"/>
</dbReference>
<dbReference type="PANTHER" id="PTHR37535">
    <property type="entry name" value="FLUG DOMAIN PROTEIN"/>
    <property type="match status" value="1"/>
</dbReference>
<dbReference type="Proteomes" id="UP000756346">
    <property type="component" value="Unassembled WGS sequence"/>
</dbReference>
<sequence length="724" mass="81717">MAPNPMLKRPGLRISSDTFRLSKGLRIYRLPAYPAPTTGIVSLLCPPTLNLPTAPVVIARRWRVTRRRPDDDSDGSNSDSPDDVSLSDEDEGFDVEVDDAGYETSPTDIDDEESNDTGDLGDDCDDFDIEDQVQPFDGNLHPREYYLKQLKEFNKAAFDDEDYSEGSTILLDGIEELWNKYCAWFEYDPQESFESNFFDWLLGQKAGKNGRKKRGTKKSSSLGTNWKVYRLVYEKATGAKLDAKLNRNMHRLAKKHGLSDQKRENRCMTVEDLKQQVETTLGTTEKSFSLGELRILCVLFLLLLAATGARPASVLKLHYRDIRVVLARDLEGGPHKVLITFTLEFTKTYLGTKDAKTVTLPEVMFDDSLMLSPHVFLEGILFRHRAFEAPSLTRPDAVSRLNIHPGEWELPLPLKASMDDVYIFRRAVKTLVGYDMSPTEPISPATIAGWVRRVGEVTGFEVPTIPYNLRYNAANVFDRSSNVSDATRNLMLDHANSNPFQRHYLGHQLAVDPIGHSISKRRPVNLTIDQAASVNSHPGIKKLACKVKELRQQAKISQQWTNKQAVIDIENQLAGLGFVEERAIRKSNRPRRPAQKRLMDALTAPVENTVEGQHRRRDVAIYAVMAYCVVVEGPAVRRPNTSGAGTMQRSSVKNEPREDGRYAEDGRHAAVLSVFIASKEERPRRCFLCVGLALRLEPDDPCIEELTHEFYSAGDVSKHFRRKH</sequence>
<dbReference type="EMBL" id="JAGTJQ010000010">
    <property type="protein sequence ID" value="KAH7021575.1"/>
    <property type="molecule type" value="Genomic_DNA"/>
</dbReference>
<dbReference type="RefSeq" id="XP_046007776.1">
    <property type="nucleotide sequence ID" value="XM_046162314.1"/>
</dbReference>
<reference evidence="3" key="1">
    <citation type="journal article" date="2021" name="Nat. Commun.">
        <title>Genetic determinants of endophytism in the Arabidopsis root mycobiome.</title>
        <authorList>
            <person name="Mesny F."/>
            <person name="Miyauchi S."/>
            <person name="Thiergart T."/>
            <person name="Pickel B."/>
            <person name="Atanasova L."/>
            <person name="Karlsson M."/>
            <person name="Huettel B."/>
            <person name="Barry K.W."/>
            <person name="Haridas S."/>
            <person name="Chen C."/>
            <person name="Bauer D."/>
            <person name="Andreopoulos W."/>
            <person name="Pangilinan J."/>
            <person name="LaButti K."/>
            <person name="Riley R."/>
            <person name="Lipzen A."/>
            <person name="Clum A."/>
            <person name="Drula E."/>
            <person name="Henrissat B."/>
            <person name="Kohler A."/>
            <person name="Grigoriev I.V."/>
            <person name="Martin F.M."/>
            <person name="Hacquard S."/>
        </authorList>
    </citation>
    <scope>NUCLEOTIDE SEQUENCE</scope>
    <source>
        <strain evidence="3">MPI-CAGE-CH-0230</strain>
    </source>
</reference>
<feature type="region of interest" description="Disordered" evidence="2">
    <location>
        <begin position="66"/>
        <end position="133"/>
    </location>
</feature>